<proteinExistence type="predicted"/>
<dbReference type="InterPro" id="IPR023606">
    <property type="entry name" value="CoA-Trfase_III_dom_1_sf"/>
</dbReference>
<dbReference type="InterPro" id="IPR003673">
    <property type="entry name" value="CoA-Trfase_fam_III"/>
</dbReference>
<dbReference type="Pfam" id="PF02515">
    <property type="entry name" value="CoA_transf_3"/>
    <property type="match status" value="1"/>
</dbReference>
<evidence type="ECO:0000313" key="3">
    <source>
        <dbReference type="Proteomes" id="UP000019141"/>
    </source>
</evidence>
<gene>
    <name evidence="2" type="ORF">ETSY1_12605</name>
</gene>
<dbReference type="SUPFAM" id="SSF89796">
    <property type="entry name" value="CoA-transferase family III (CaiB/BaiF)"/>
    <property type="match status" value="1"/>
</dbReference>
<dbReference type="Gene3D" id="3.30.1540.10">
    <property type="entry name" value="formyl-coa transferase, domain 3"/>
    <property type="match status" value="1"/>
</dbReference>
<comment type="caution">
    <text evidence="2">The sequence shown here is derived from an EMBL/GenBank/DDBJ whole genome shotgun (WGS) entry which is preliminary data.</text>
</comment>
<dbReference type="InterPro" id="IPR050483">
    <property type="entry name" value="CoA-transferase_III_domain"/>
</dbReference>
<keyword evidence="1" id="KW-0808">Transferase</keyword>
<evidence type="ECO:0008006" key="4">
    <source>
        <dbReference type="Google" id="ProtNLM"/>
    </source>
</evidence>
<accession>W4LRQ2</accession>
<dbReference type="PANTHER" id="PTHR48207:SF3">
    <property type="entry name" value="SUCCINATE--HYDROXYMETHYLGLUTARATE COA-TRANSFERASE"/>
    <property type="match status" value="1"/>
</dbReference>
<keyword evidence="3" id="KW-1185">Reference proteome</keyword>
<dbReference type="Proteomes" id="UP000019141">
    <property type="component" value="Unassembled WGS sequence"/>
</dbReference>
<organism evidence="2 3">
    <name type="scientific">Entotheonella factor</name>
    <dbReference type="NCBI Taxonomy" id="1429438"/>
    <lineage>
        <taxon>Bacteria</taxon>
        <taxon>Pseudomonadati</taxon>
        <taxon>Nitrospinota/Tectimicrobiota group</taxon>
        <taxon>Candidatus Tectimicrobiota</taxon>
        <taxon>Candidatus Entotheonellia</taxon>
        <taxon>Candidatus Entotheonellales</taxon>
        <taxon>Candidatus Entotheonellaceae</taxon>
        <taxon>Candidatus Entotheonella</taxon>
    </lineage>
</organism>
<dbReference type="HOGENOM" id="CLU_033975_2_3_7"/>
<reference evidence="2 3" key="1">
    <citation type="journal article" date="2014" name="Nature">
        <title>An environmental bacterial taxon with a large and distinct metabolic repertoire.</title>
        <authorList>
            <person name="Wilson M.C."/>
            <person name="Mori T."/>
            <person name="Ruckert C."/>
            <person name="Uria A.R."/>
            <person name="Helf M.J."/>
            <person name="Takada K."/>
            <person name="Gernert C."/>
            <person name="Steffens U.A."/>
            <person name="Heycke N."/>
            <person name="Schmitt S."/>
            <person name="Rinke C."/>
            <person name="Helfrich E.J."/>
            <person name="Brachmann A.O."/>
            <person name="Gurgui C."/>
            <person name="Wakimoto T."/>
            <person name="Kracht M."/>
            <person name="Crusemann M."/>
            <person name="Hentschel U."/>
            <person name="Abe I."/>
            <person name="Matsunaga S."/>
            <person name="Kalinowski J."/>
            <person name="Takeyama H."/>
            <person name="Piel J."/>
        </authorList>
    </citation>
    <scope>NUCLEOTIDE SEQUENCE [LARGE SCALE GENOMIC DNA]</scope>
    <source>
        <strain evidence="3">TSY1</strain>
    </source>
</reference>
<dbReference type="Gene3D" id="3.40.50.10540">
    <property type="entry name" value="Crotonobetainyl-coa:carnitine coa-transferase, domain 1"/>
    <property type="match status" value="1"/>
</dbReference>
<dbReference type="EMBL" id="AZHW01000379">
    <property type="protein sequence ID" value="ETX00072.1"/>
    <property type="molecule type" value="Genomic_DNA"/>
</dbReference>
<sequence>MPLTGVQVVEFAEGIAGPYAAKVLADMGADVIKVEPPFRGDRSRHAGPFPGHEPHPEHSGQFLYLNTNKLGVTLDVNQATGAELFAQLITRADVLIEDCEPGWLAVRGLGYDDLRQHRDTLVMTSLTRFGQDGPESAYKGYPLTTSHAGVEAYSLPGRLSLDMFPDRPPVQTGGGLGEYDSGLCAAVATLGALFSGVGQHLDVSQQEALMNINRPTLAHYFATGGIVSRQRGYEFGGALPCRDGYVLCRPIEDNHWQAVVRAMERPELAEDERFDTRQARTANGAALNELLLAWTMQHDKIELYERVAAEGAPIGYFATAEDVVEARQIQARGFIVSSDYPELGEVKLPSAPYQFSRTPWQLRRPAPRLGQHNTEVWCKRLGLAITELPRLRRTGVI</sequence>
<name>W4LRQ2_ENTF1</name>
<protein>
    <recommendedName>
        <fullName evidence="4">Acyl-CoA transferase</fullName>
    </recommendedName>
</protein>
<dbReference type="InterPro" id="IPR044855">
    <property type="entry name" value="CoA-Trfase_III_dom3_sf"/>
</dbReference>
<dbReference type="PANTHER" id="PTHR48207">
    <property type="entry name" value="SUCCINATE--HYDROXYMETHYLGLUTARATE COA-TRANSFERASE"/>
    <property type="match status" value="1"/>
</dbReference>
<evidence type="ECO:0000256" key="1">
    <source>
        <dbReference type="ARBA" id="ARBA00022679"/>
    </source>
</evidence>
<dbReference type="GO" id="GO:0008410">
    <property type="term" value="F:CoA-transferase activity"/>
    <property type="evidence" value="ECO:0007669"/>
    <property type="project" value="TreeGrafter"/>
</dbReference>
<evidence type="ECO:0000313" key="2">
    <source>
        <dbReference type="EMBL" id="ETX00072.1"/>
    </source>
</evidence>
<dbReference type="AlphaFoldDB" id="W4LRQ2"/>